<feature type="coiled-coil region" evidence="1">
    <location>
        <begin position="589"/>
        <end position="622"/>
    </location>
</feature>
<dbReference type="InterPro" id="IPR051396">
    <property type="entry name" value="Bact_Antivir_Def_Nuclease"/>
</dbReference>
<dbReference type="OrthoDB" id="9792800at2"/>
<sequence length="640" mass="73617">MKLNKVKLKNFRGYSKETEILIEDLNVLIGRNDVGKSSILEALDIFFNGKPDKNDLSIDHDNSQVEITCIFNDIPESLILDDTVKTSLKDEFLLNKEGNLEIKKKFPISRTGSVSEESVIICEHPDNPKLEDLLSKKRTTLKLFFEELKIDDKGVNRTKSKEIRKAIRQHFYEDEIQTETKEIKIDGKLDNEDNKKKIWTNLKKYLPLFSLFFVDKPLNDQDSDIQDPMKEIIKEVLKRDEIQPLLDTLKNAVQDASTAMADETIEKLNELDSELAETLKSNFPKEPTWNSIFKLTLEDNRGVPLNKRGSGMRRLVLLSFFRAQIEKRRTANAPNIIYALEEPETSQHPDFQIMIVNALKELSETENAQVLFTTHNSNLAKEISKSSLRYIYKDEQGENQVENGTNDDGTDNENIIDRIIETLGALPDPKNKVQCLIFVEGENDINGLINYSKLLNAHDSEILNLENNEKIAFIPTGGSQLKYYIEKKYLDGLIQAQVHIYDSDVAYYIQSIKDLNAEGNPNKVGYNTSKLELENFLHPDAINECYKELNIPIEITEVLDREDVPKKVAKAVHNTNGDTEWEKMHPDKAKLAEKQKKKLSKAKRQLNNLAIEKMTIERLKERDGFDEIKDWLNKIKTFLN</sequence>
<keyword evidence="4" id="KW-1185">Reference proteome</keyword>
<evidence type="ECO:0000313" key="3">
    <source>
        <dbReference type="EMBL" id="ARN77494.1"/>
    </source>
</evidence>
<proteinExistence type="predicted"/>
<keyword evidence="1" id="KW-0175">Coiled coil</keyword>
<dbReference type="InterPro" id="IPR027417">
    <property type="entry name" value="P-loop_NTPase"/>
</dbReference>
<dbReference type="RefSeq" id="WP_085766296.1">
    <property type="nucleotide sequence ID" value="NZ_CP019344.1"/>
</dbReference>
<gene>
    <name evidence="3" type="ORF">BST97_05570</name>
</gene>
<dbReference type="CDD" id="cd00267">
    <property type="entry name" value="ABC_ATPase"/>
    <property type="match status" value="1"/>
</dbReference>
<name>A0A1W6MIQ4_9FLAO</name>
<dbReference type="PANTHER" id="PTHR43581:SF4">
    <property type="entry name" value="ATP_GTP PHOSPHATASE"/>
    <property type="match status" value="1"/>
</dbReference>
<accession>A0A1W6MIQ4</accession>
<dbReference type="InterPro" id="IPR041685">
    <property type="entry name" value="AAA_GajA/Old/RecF-like"/>
</dbReference>
<dbReference type="STRING" id="331648.BST97_05570"/>
<protein>
    <recommendedName>
        <fullName evidence="2">Endonuclease GajA/Old nuclease/RecF-like AAA domain-containing protein</fullName>
    </recommendedName>
</protein>
<reference evidence="3 4" key="1">
    <citation type="submission" date="2016-11" db="EMBL/GenBank/DDBJ databases">
        <title>Trade-off between light-utilization and light-protection in marine flavobacteria.</title>
        <authorList>
            <person name="Kumagai Y."/>
        </authorList>
    </citation>
    <scope>NUCLEOTIDE SEQUENCE [LARGE SCALE GENOMIC DNA]</scope>
    <source>
        <strain evidence="3 4">JCM 13191</strain>
    </source>
</reference>
<feature type="domain" description="Endonuclease GajA/Old nuclease/RecF-like AAA" evidence="2">
    <location>
        <begin position="1"/>
        <end position="380"/>
    </location>
</feature>
<dbReference type="Gene3D" id="3.40.50.300">
    <property type="entry name" value="P-loop containing nucleotide triphosphate hydrolases"/>
    <property type="match status" value="1"/>
</dbReference>
<dbReference type="AlphaFoldDB" id="A0A1W6MIQ4"/>
<evidence type="ECO:0000313" key="4">
    <source>
        <dbReference type="Proteomes" id="UP000193431"/>
    </source>
</evidence>
<dbReference type="Pfam" id="PF13175">
    <property type="entry name" value="AAA_15"/>
    <property type="match status" value="1"/>
</dbReference>
<dbReference type="EMBL" id="CP019344">
    <property type="protein sequence ID" value="ARN77494.1"/>
    <property type="molecule type" value="Genomic_DNA"/>
</dbReference>
<organism evidence="3 4">
    <name type="scientific">Nonlabens spongiae</name>
    <dbReference type="NCBI Taxonomy" id="331648"/>
    <lineage>
        <taxon>Bacteria</taxon>
        <taxon>Pseudomonadati</taxon>
        <taxon>Bacteroidota</taxon>
        <taxon>Flavobacteriia</taxon>
        <taxon>Flavobacteriales</taxon>
        <taxon>Flavobacteriaceae</taxon>
        <taxon>Nonlabens</taxon>
    </lineage>
</organism>
<evidence type="ECO:0000259" key="2">
    <source>
        <dbReference type="Pfam" id="PF13175"/>
    </source>
</evidence>
<dbReference type="PANTHER" id="PTHR43581">
    <property type="entry name" value="ATP/GTP PHOSPHATASE"/>
    <property type="match status" value="1"/>
</dbReference>
<evidence type="ECO:0000256" key="1">
    <source>
        <dbReference type="SAM" id="Coils"/>
    </source>
</evidence>
<dbReference type="Proteomes" id="UP000193431">
    <property type="component" value="Chromosome"/>
</dbReference>
<dbReference type="SUPFAM" id="SSF52540">
    <property type="entry name" value="P-loop containing nucleoside triphosphate hydrolases"/>
    <property type="match status" value="1"/>
</dbReference>